<dbReference type="CDD" id="cd02510">
    <property type="entry name" value="pp-GalNAc-T"/>
    <property type="match status" value="1"/>
</dbReference>
<feature type="transmembrane region" description="Helical" evidence="15">
    <location>
        <begin position="12"/>
        <end position="37"/>
    </location>
</feature>
<evidence type="ECO:0000313" key="19">
    <source>
        <dbReference type="Proteomes" id="UP000770717"/>
    </source>
</evidence>
<evidence type="ECO:0000256" key="11">
    <source>
        <dbReference type="ARBA" id="ARBA00023034"/>
    </source>
</evidence>
<keyword evidence="11 15" id="KW-0333">Golgi apparatus</keyword>
<dbReference type="Pfam" id="PF00652">
    <property type="entry name" value="Ricin_B_lectin"/>
    <property type="match status" value="1"/>
</dbReference>
<dbReference type="OrthoDB" id="9982049at2759"/>
<evidence type="ECO:0000256" key="6">
    <source>
        <dbReference type="ARBA" id="ARBA00022676"/>
    </source>
</evidence>
<dbReference type="GO" id="GO:0006493">
    <property type="term" value="P:protein O-linked glycosylation"/>
    <property type="evidence" value="ECO:0007669"/>
    <property type="project" value="TreeGrafter"/>
</dbReference>
<dbReference type="GO" id="GO:0030246">
    <property type="term" value="F:carbohydrate binding"/>
    <property type="evidence" value="ECO:0007669"/>
    <property type="project" value="UniProtKB-KW"/>
</dbReference>
<dbReference type="EMBL" id="WNTK01000463">
    <property type="protein sequence ID" value="KAG9469647.1"/>
    <property type="molecule type" value="Genomic_DNA"/>
</dbReference>
<keyword evidence="12 15" id="KW-0472">Membrane</keyword>
<sequence length="991" mass="111503">MHRVRKYFRGSSRALAFIFIASIIWLIFDMAALRFSFSETNNKLQREELFRRDKVGSESWNYAGRRKVDSKWGERRDPLDTNSNKLRGIFYPPADELAAPGNALQKMIVKGRKRTIKPVIFNKTLSPLGLLEAKTPAVKAEEEKLEVVNVTSLLLPKGQFPKLPRHNAEDKLIVRLNNTPSVLKVGNVPHQEELVGAGDSPSIVDPKVVGLSKDAMEGKDAVAHVDGVKPKDTVGPQDVVAAKDGAEAKDTMELKNAGAPKDAGKPKDDVASRDGKDPKDARASKIDVAESKDREPPKHRVVPKDALKLKDIQAPKDAADSGPQHVAIKSEGLEHPEENVIIINKLNVNNDKLDQLPASNMSADIVNKVAAAHNNLSLSDAKAPESLNAEADPSLKLMSNTTQIRANVKNLNLLLNFKEGFLGKVDNKEKSLVNGKKNLTSKVINAGTNHTVKIDGQNEIIKKQVPAGSGKHKVLTIDLTMRPRNPRAPGQYGRPVAVPKDKEQEASRRWKEGNFNVYLSDIIPLDRAIEDTRPKGCKDQLVHDDLPNTSIIMCFVDEVWSTLIRSVFSVLNRSPAHLIKEIILVDDFSTKDYLKDKLDNFLKKFPKVRILHLKERHGLIRARVSGANIATGDVLTFLDSHVECNVGWLEPLLEQVRVNRKKVACPVIEVINDKDMSYMTVDNFQRGIFTWPMNFGWRPIPTDVIQKDKITDMDPIRCPVMAGGLFSIDRKYFYELGTYDPGLDVWGGENMEISFKVWMCGGEIEIIPCSRVGHIFRNDNPYSFPKNRVKTVERNLARVAEVWLDDYKELFYGHSYHLLQDRTNIGDLDEQKELRKKLQCKSFKWYIDNVYPDLDAPLVRAEGLVKNNALGKCLALQNSTVVLELCDANKENQQFNFTWLRLIKQEDQCIASSDVQNKVTVLPCDNLNSNLRWLHRSLTTFQPTLADHLVLENTIHAKCLEVEPSDGLVHISVCSPTNHFQKWQFQSYFAQ</sequence>
<keyword evidence="10 15" id="KW-1133">Transmembrane helix</keyword>
<evidence type="ECO:0000256" key="8">
    <source>
        <dbReference type="ARBA" id="ARBA00022734"/>
    </source>
</evidence>
<evidence type="ECO:0000256" key="1">
    <source>
        <dbReference type="ARBA" id="ARBA00001936"/>
    </source>
</evidence>
<dbReference type="Gene3D" id="2.80.10.50">
    <property type="match status" value="1"/>
</dbReference>
<keyword evidence="9" id="KW-0735">Signal-anchor</keyword>
<reference evidence="18" key="1">
    <citation type="thesis" date="2020" institute="ProQuest LLC" country="789 East Eisenhower Parkway, Ann Arbor, MI, USA">
        <title>Comparative Genomics and Chromosome Evolution.</title>
        <authorList>
            <person name="Mudd A.B."/>
        </authorList>
    </citation>
    <scope>NUCLEOTIDE SEQUENCE</scope>
    <source>
        <strain evidence="18">HN-11 Male</strain>
        <tissue evidence="18">Kidney and liver</tissue>
    </source>
</reference>
<feature type="region of interest" description="Disordered" evidence="16">
    <location>
        <begin position="482"/>
        <end position="505"/>
    </location>
</feature>
<dbReference type="Pfam" id="PF00535">
    <property type="entry name" value="Glycos_transf_2"/>
    <property type="match status" value="1"/>
</dbReference>
<dbReference type="Gene3D" id="3.90.550.10">
    <property type="entry name" value="Spore Coat Polysaccharide Biosynthesis Protein SpsA, Chain A"/>
    <property type="match status" value="1"/>
</dbReference>
<organism evidence="18 19">
    <name type="scientific">Eleutherodactylus coqui</name>
    <name type="common">Puerto Rican coqui</name>
    <dbReference type="NCBI Taxonomy" id="57060"/>
    <lineage>
        <taxon>Eukaryota</taxon>
        <taxon>Metazoa</taxon>
        <taxon>Chordata</taxon>
        <taxon>Craniata</taxon>
        <taxon>Vertebrata</taxon>
        <taxon>Euteleostomi</taxon>
        <taxon>Amphibia</taxon>
        <taxon>Batrachia</taxon>
        <taxon>Anura</taxon>
        <taxon>Neobatrachia</taxon>
        <taxon>Hyloidea</taxon>
        <taxon>Eleutherodactylidae</taxon>
        <taxon>Eleutherodactylinae</taxon>
        <taxon>Eleutherodactylus</taxon>
        <taxon>Eleutherodactylus</taxon>
    </lineage>
</organism>
<dbReference type="SUPFAM" id="SSF50370">
    <property type="entry name" value="Ricin B-like lectins"/>
    <property type="match status" value="1"/>
</dbReference>
<proteinExistence type="inferred from homology"/>
<dbReference type="InterPro" id="IPR029044">
    <property type="entry name" value="Nucleotide-diphossugar_trans"/>
</dbReference>
<feature type="domain" description="Ricin B lectin" evidence="17">
    <location>
        <begin position="860"/>
        <end position="986"/>
    </location>
</feature>
<dbReference type="Proteomes" id="UP000770717">
    <property type="component" value="Unassembled WGS sequence"/>
</dbReference>
<keyword evidence="14 15" id="KW-0464">Manganese</keyword>
<dbReference type="AlphaFoldDB" id="A0A8J6EI22"/>
<protein>
    <recommendedName>
        <fullName evidence="5 15">Polypeptide N-acetylgalactosaminyltransferase</fullName>
        <ecNumber evidence="15">2.4.1.-</ecNumber>
    </recommendedName>
    <alternativeName>
        <fullName evidence="15">Protein-UDP acetylgalactosaminyltransferase</fullName>
    </alternativeName>
</protein>
<comment type="subcellular location">
    <subcellularLocation>
        <location evidence="2 15">Golgi apparatus membrane</location>
        <topology evidence="2 15">Single-pass type II membrane protein</topology>
    </subcellularLocation>
</comment>
<gene>
    <name evidence="18" type="ORF">GDO78_020012</name>
</gene>
<dbReference type="PROSITE" id="PS50231">
    <property type="entry name" value="RICIN_B_LECTIN"/>
    <property type="match status" value="1"/>
</dbReference>
<dbReference type="InterPro" id="IPR000772">
    <property type="entry name" value="Ricin_B_lectin"/>
</dbReference>
<evidence type="ECO:0000256" key="13">
    <source>
        <dbReference type="ARBA" id="ARBA00023157"/>
    </source>
</evidence>
<evidence type="ECO:0000256" key="3">
    <source>
        <dbReference type="ARBA" id="ARBA00004922"/>
    </source>
</evidence>
<evidence type="ECO:0000256" key="5">
    <source>
        <dbReference type="ARBA" id="ARBA00012644"/>
    </source>
</evidence>
<name>A0A8J6EI22_ELECQ</name>
<evidence type="ECO:0000256" key="12">
    <source>
        <dbReference type="ARBA" id="ARBA00023136"/>
    </source>
</evidence>
<comment type="caution">
    <text evidence="18">The sequence shown here is derived from an EMBL/GenBank/DDBJ whole genome shotgun (WGS) entry which is preliminary data.</text>
</comment>
<evidence type="ECO:0000256" key="14">
    <source>
        <dbReference type="ARBA" id="ARBA00023211"/>
    </source>
</evidence>
<evidence type="ECO:0000256" key="2">
    <source>
        <dbReference type="ARBA" id="ARBA00004323"/>
    </source>
</evidence>
<feature type="compositionally biased region" description="Basic and acidic residues" evidence="16">
    <location>
        <begin position="244"/>
        <end position="253"/>
    </location>
</feature>
<evidence type="ECO:0000259" key="17">
    <source>
        <dbReference type="SMART" id="SM00458"/>
    </source>
</evidence>
<accession>A0A8J6EI22</accession>
<dbReference type="GO" id="GO:0004653">
    <property type="term" value="F:polypeptide N-acetylgalactosaminyltransferase activity"/>
    <property type="evidence" value="ECO:0007669"/>
    <property type="project" value="TreeGrafter"/>
</dbReference>
<dbReference type="PANTHER" id="PTHR11675">
    <property type="entry name" value="N-ACETYLGALACTOSAMINYLTRANSFERASE"/>
    <property type="match status" value="1"/>
</dbReference>
<evidence type="ECO:0000256" key="9">
    <source>
        <dbReference type="ARBA" id="ARBA00022968"/>
    </source>
</evidence>
<keyword evidence="6 15" id="KW-0328">Glycosyltransferase</keyword>
<keyword evidence="13 15" id="KW-1015">Disulfide bond</keyword>
<dbReference type="FunFam" id="3.90.550.10:FF:000088">
    <property type="entry name" value="Polypeptide N-acetylgalactosaminyltransferase"/>
    <property type="match status" value="1"/>
</dbReference>
<evidence type="ECO:0000256" key="15">
    <source>
        <dbReference type="RuleBase" id="RU361242"/>
    </source>
</evidence>
<dbReference type="InterPro" id="IPR035992">
    <property type="entry name" value="Ricin_B-like_lectins"/>
</dbReference>
<dbReference type="InterPro" id="IPR001173">
    <property type="entry name" value="Glyco_trans_2-like"/>
</dbReference>
<dbReference type="GO" id="GO:0000139">
    <property type="term" value="C:Golgi membrane"/>
    <property type="evidence" value="ECO:0007669"/>
    <property type="project" value="UniProtKB-SubCell"/>
</dbReference>
<evidence type="ECO:0000256" key="10">
    <source>
        <dbReference type="ARBA" id="ARBA00022989"/>
    </source>
</evidence>
<dbReference type="SUPFAM" id="SSF53448">
    <property type="entry name" value="Nucleotide-diphospho-sugar transferases"/>
    <property type="match status" value="1"/>
</dbReference>
<dbReference type="EC" id="2.4.1.-" evidence="15"/>
<evidence type="ECO:0000256" key="4">
    <source>
        <dbReference type="ARBA" id="ARBA00005680"/>
    </source>
</evidence>
<evidence type="ECO:0000256" key="7">
    <source>
        <dbReference type="ARBA" id="ARBA00022692"/>
    </source>
</evidence>
<dbReference type="SMART" id="SM00458">
    <property type="entry name" value="RICIN"/>
    <property type="match status" value="1"/>
</dbReference>
<comment type="pathway">
    <text evidence="3 15">Protein modification; protein glycosylation.</text>
</comment>
<comment type="similarity">
    <text evidence="4 15">Belongs to the glycosyltransferase 2 family. GalNAc-T subfamily.</text>
</comment>
<comment type="cofactor">
    <cofactor evidence="1 15">
        <name>Mn(2+)</name>
        <dbReference type="ChEBI" id="CHEBI:29035"/>
    </cofactor>
</comment>
<dbReference type="InterPro" id="IPR045885">
    <property type="entry name" value="GalNAc-T"/>
</dbReference>
<evidence type="ECO:0000256" key="16">
    <source>
        <dbReference type="SAM" id="MobiDB-lite"/>
    </source>
</evidence>
<keyword evidence="7 15" id="KW-0812">Transmembrane</keyword>
<dbReference type="PANTHER" id="PTHR11675:SF130">
    <property type="entry name" value="POLYPEPTIDE N-ACETYLGALACTOSAMINYLTRANSFERASE 5"/>
    <property type="match status" value="1"/>
</dbReference>
<dbReference type="UniPathway" id="UPA00378"/>
<feature type="region of interest" description="Disordered" evidence="16">
    <location>
        <begin position="227"/>
        <end position="310"/>
    </location>
</feature>
<keyword evidence="15" id="KW-0808">Transferase</keyword>
<evidence type="ECO:0000313" key="18">
    <source>
        <dbReference type="EMBL" id="KAG9469647.1"/>
    </source>
</evidence>
<keyword evidence="19" id="KW-1185">Reference proteome</keyword>
<keyword evidence="8 15" id="KW-0430">Lectin</keyword>
<feature type="compositionally biased region" description="Basic and acidic residues" evidence="16">
    <location>
        <begin position="262"/>
        <end position="310"/>
    </location>
</feature>